<keyword evidence="3" id="KW-1185">Reference proteome</keyword>
<dbReference type="Proteomes" id="UP000501346">
    <property type="component" value="Chromosome SeXIII-ScXIII"/>
</dbReference>
<gene>
    <name evidence="2" type="primary">MYO5_3</name>
    <name evidence="2" type="ORF">GRS66_009917</name>
</gene>
<organism evidence="2 3">
    <name type="scientific">Saccharomyces pastorianus</name>
    <name type="common">Lager yeast</name>
    <name type="synonym">Saccharomyces cerevisiae x Saccharomyces eubayanus</name>
    <dbReference type="NCBI Taxonomy" id="27292"/>
    <lineage>
        <taxon>Eukaryota</taxon>
        <taxon>Fungi</taxon>
        <taxon>Dikarya</taxon>
        <taxon>Ascomycota</taxon>
        <taxon>Saccharomycotina</taxon>
        <taxon>Saccharomycetes</taxon>
        <taxon>Saccharomycetales</taxon>
        <taxon>Saccharomycetaceae</taxon>
        <taxon>Saccharomyces</taxon>
    </lineage>
</organism>
<evidence type="ECO:0000313" key="3">
    <source>
        <dbReference type="Proteomes" id="UP000501346"/>
    </source>
</evidence>
<feature type="compositionally biased region" description="Acidic residues" evidence="1">
    <location>
        <begin position="68"/>
        <end position="82"/>
    </location>
</feature>
<feature type="compositionally biased region" description="Polar residues" evidence="1">
    <location>
        <begin position="1"/>
        <end position="10"/>
    </location>
</feature>
<proteinExistence type="predicted"/>
<evidence type="ECO:0000313" key="2">
    <source>
        <dbReference type="EMBL" id="QID87247.1"/>
    </source>
</evidence>
<feature type="compositionally biased region" description="Polar residues" evidence="1">
    <location>
        <begin position="18"/>
        <end position="47"/>
    </location>
</feature>
<evidence type="ECO:0000256" key="1">
    <source>
        <dbReference type="SAM" id="MobiDB-lite"/>
    </source>
</evidence>
<sequence>MKPHSGSSSGAVPLPPQNVISPQPVQNTEQQNNGTPTSVSPAANQASFGDGLANALAARANKMRLESDGEEGADDDEEEDDW</sequence>
<name>A0A6C1EEV1_SACPS</name>
<protein>
    <submittedName>
        <fullName evidence="2">Myosin I</fullName>
    </submittedName>
</protein>
<dbReference type="EMBL" id="CP049010">
    <property type="protein sequence ID" value="QID87247.1"/>
    <property type="molecule type" value="Genomic_DNA"/>
</dbReference>
<dbReference type="AlphaFoldDB" id="A0A6C1EEV1"/>
<feature type="region of interest" description="Disordered" evidence="1">
    <location>
        <begin position="1"/>
        <end position="82"/>
    </location>
</feature>
<reference evidence="2 3" key="1">
    <citation type="journal article" date="2019" name="BMC Genomics">
        <title>Chromosome level assembly and comparative genome analysis confirm lager-brewing yeasts originated from a single hybridization.</title>
        <authorList>
            <person name="Salazar A.N."/>
            <person name="Gorter de Vries A.R."/>
            <person name="van den Broek M."/>
            <person name="Brouwers N."/>
            <person name="de la Torre Cortes P."/>
            <person name="Kuijpers N.G.A."/>
            <person name="Daran J.G."/>
            <person name="Abeel T."/>
        </authorList>
    </citation>
    <scope>NUCLEOTIDE SEQUENCE [LARGE SCALE GENOMIC DNA]</scope>
    <source>
        <strain evidence="2 3">CBS 1483</strain>
    </source>
</reference>
<accession>A0A6C1EEV1</accession>